<sequence length="228" mass="24920">MRILVVDDEVRFADGVRRGLEAEGFSVDVAHTGVDGLWRARETDYDAIVLDLMMPGMSGSALCRTLRDEGDWTPVLLLTAKDGDGDQIAGLDAGADDYVVKPLDHSVLVARLRALVRRGRPERPVAHRLGDLVIDPSTREVHRGDVAIRLTSREFAVLDFLARRSDQVVSKPAILEGVWDDAFDGDISIVEVYVARLRAKIDRPFGTDSITTLRGAGYRLQGPGASDG</sequence>
<dbReference type="InterPro" id="IPR001867">
    <property type="entry name" value="OmpR/PhoB-type_DNA-bd"/>
</dbReference>
<feature type="DNA-binding region" description="OmpR/PhoB-type" evidence="7">
    <location>
        <begin position="124"/>
        <end position="222"/>
    </location>
</feature>
<evidence type="ECO:0000256" key="1">
    <source>
        <dbReference type="ARBA" id="ARBA00022553"/>
    </source>
</evidence>
<name>A0A9X2IW80_9MICO</name>
<dbReference type="SMART" id="SM00448">
    <property type="entry name" value="REC"/>
    <property type="match status" value="1"/>
</dbReference>
<dbReference type="PROSITE" id="PS50110">
    <property type="entry name" value="RESPONSE_REGULATORY"/>
    <property type="match status" value="1"/>
</dbReference>
<dbReference type="InterPro" id="IPR036388">
    <property type="entry name" value="WH-like_DNA-bd_sf"/>
</dbReference>
<dbReference type="PROSITE" id="PS51755">
    <property type="entry name" value="OMPR_PHOB"/>
    <property type="match status" value="1"/>
</dbReference>
<dbReference type="CDD" id="cd19935">
    <property type="entry name" value="REC_OmpR_CusR-like"/>
    <property type="match status" value="1"/>
</dbReference>
<dbReference type="PANTHER" id="PTHR48111:SF1">
    <property type="entry name" value="TWO-COMPONENT RESPONSE REGULATOR ORR33"/>
    <property type="match status" value="1"/>
</dbReference>
<dbReference type="GO" id="GO:0005829">
    <property type="term" value="C:cytosol"/>
    <property type="evidence" value="ECO:0007669"/>
    <property type="project" value="TreeGrafter"/>
</dbReference>
<evidence type="ECO:0000256" key="5">
    <source>
        <dbReference type="ARBA" id="ARBA00023163"/>
    </source>
</evidence>
<dbReference type="GO" id="GO:0000156">
    <property type="term" value="F:phosphorelay response regulator activity"/>
    <property type="evidence" value="ECO:0007669"/>
    <property type="project" value="TreeGrafter"/>
</dbReference>
<dbReference type="Gene3D" id="3.40.50.2300">
    <property type="match status" value="1"/>
</dbReference>
<evidence type="ECO:0000313" key="11">
    <source>
        <dbReference type="Proteomes" id="UP001155240"/>
    </source>
</evidence>
<evidence type="ECO:0000256" key="7">
    <source>
        <dbReference type="PROSITE-ProRule" id="PRU01091"/>
    </source>
</evidence>
<dbReference type="Proteomes" id="UP001155240">
    <property type="component" value="Unassembled WGS sequence"/>
</dbReference>
<keyword evidence="4 7" id="KW-0238">DNA-binding</keyword>
<dbReference type="SUPFAM" id="SSF52172">
    <property type="entry name" value="CheY-like"/>
    <property type="match status" value="1"/>
</dbReference>
<dbReference type="GO" id="GO:0006355">
    <property type="term" value="P:regulation of DNA-templated transcription"/>
    <property type="evidence" value="ECO:0007669"/>
    <property type="project" value="InterPro"/>
</dbReference>
<dbReference type="FunFam" id="3.40.50.2300:FF:000001">
    <property type="entry name" value="DNA-binding response regulator PhoB"/>
    <property type="match status" value="1"/>
</dbReference>
<protein>
    <submittedName>
        <fullName evidence="10">Response regulator transcription factor</fullName>
    </submittedName>
</protein>
<feature type="modified residue" description="4-aspartylphosphate" evidence="6">
    <location>
        <position position="51"/>
    </location>
</feature>
<dbReference type="InterPro" id="IPR039420">
    <property type="entry name" value="WalR-like"/>
</dbReference>
<dbReference type="Pfam" id="PF00072">
    <property type="entry name" value="Response_reg"/>
    <property type="match status" value="1"/>
</dbReference>
<dbReference type="EMBL" id="JAMRYM010000143">
    <property type="protein sequence ID" value="MCM6764354.1"/>
    <property type="molecule type" value="Genomic_DNA"/>
</dbReference>
<dbReference type="RefSeq" id="WP_251948304.1">
    <property type="nucleotide sequence ID" value="NZ_JAMRYM010000143.1"/>
</dbReference>
<keyword evidence="2" id="KW-0902">Two-component regulatory system</keyword>
<accession>A0A9X2IW80</accession>
<evidence type="ECO:0000256" key="6">
    <source>
        <dbReference type="PROSITE-ProRule" id="PRU00169"/>
    </source>
</evidence>
<dbReference type="Gene3D" id="6.10.250.690">
    <property type="match status" value="1"/>
</dbReference>
<reference evidence="10" key="1">
    <citation type="submission" date="2022-06" db="EMBL/GenBank/DDBJ databases">
        <title>Whole genome shotgun sequencing (WGS) of Rathayibacter sp. ZW T2_19, isolated from stored onions (Allium cepa).</title>
        <authorList>
            <person name="Stoll D.A."/>
            <person name="Huch M."/>
        </authorList>
    </citation>
    <scope>NUCLEOTIDE SEQUENCE</scope>
    <source>
        <strain evidence="10">ZW T2_19</strain>
    </source>
</reference>
<dbReference type="GO" id="GO:0000976">
    <property type="term" value="F:transcription cis-regulatory region binding"/>
    <property type="evidence" value="ECO:0007669"/>
    <property type="project" value="TreeGrafter"/>
</dbReference>
<dbReference type="InterPro" id="IPR001789">
    <property type="entry name" value="Sig_transdc_resp-reg_receiver"/>
</dbReference>
<dbReference type="Gene3D" id="1.10.10.10">
    <property type="entry name" value="Winged helix-like DNA-binding domain superfamily/Winged helix DNA-binding domain"/>
    <property type="match status" value="1"/>
</dbReference>
<dbReference type="Pfam" id="PF00486">
    <property type="entry name" value="Trans_reg_C"/>
    <property type="match status" value="1"/>
</dbReference>
<keyword evidence="11" id="KW-1185">Reference proteome</keyword>
<gene>
    <name evidence="10" type="ORF">NB037_18210</name>
</gene>
<dbReference type="GO" id="GO:0032993">
    <property type="term" value="C:protein-DNA complex"/>
    <property type="evidence" value="ECO:0007669"/>
    <property type="project" value="TreeGrafter"/>
</dbReference>
<keyword evidence="5" id="KW-0804">Transcription</keyword>
<feature type="domain" description="Response regulatory" evidence="8">
    <location>
        <begin position="2"/>
        <end position="116"/>
    </location>
</feature>
<dbReference type="AlphaFoldDB" id="A0A9X2IW80"/>
<feature type="domain" description="OmpR/PhoB-type" evidence="9">
    <location>
        <begin position="124"/>
        <end position="222"/>
    </location>
</feature>
<evidence type="ECO:0000259" key="8">
    <source>
        <dbReference type="PROSITE" id="PS50110"/>
    </source>
</evidence>
<dbReference type="SMART" id="SM00862">
    <property type="entry name" value="Trans_reg_C"/>
    <property type="match status" value="1"/>
</dbReference>
<keyword evidence="3" id="KW-0805">Transcription regulation</keyword>
<organism evidence="10 11">
    <name type="scientific">Rathayibacter rubneri</name>
    <dbReference type="NCBI Taxonomy" id="2950106"/>
    <lineage>
        <taxon>Bacteria</taxon>
        <taxon>Bacillati</taxon>
        <taxon>Actinomycetota</taxon>
        <taxon>Actinomycetes</taxon>
        <taxon>Micrococcales</taxon>
        <taxon>Microbacteriaceae</taxon>
        <taxon>Rathayibacter</taxon>
    </lineage>
</organism>
<keyword evidence="1 6" id="KW-0597">Phosphoprotein</keyword>
<dbReference type="InterPro" id="IPR011006">
    <property type="entry name" value="CheY-like_superfamily"/>
</dbReference>
<evidence type="ECO:0000256" key="3">
    <source>
        <dbReference type="ARBA" id="ARBA00023015"/>
    </source>
</evidence>
<dbReference type="CDD" id="cd00383">
    <property type="entry name" value="trans_reg_C"/>
    <property type="match status" value="1"/>
</dbReference>
<evidence type="ECO:0000313" key="10">
    <source>
        <dbReference type="EMBL" id="MCM6764354.1"/>
    </source>
</evidence>
<proteinExistence type="predicted"/>
<comment type="caution">
    <text evidence="10">The sequence shown here is derived from an EMBL/GenBank/DDBJ whole genome shotgun (WGS) entry which is preliminary data.</text>
</comment>
<evidence type="ECO:0000259" key="9">
    <source>
        <dbReference type="PROSITE" id="PS51755"/>
    </source>
</evidence>
<evidence type="ECO:0000256" key="2">
    <source>
        <dbReference type="ARBA" id="ARBA00023012"/>
    </source>
</evidence>
<evidence type="ECO:0000256" key="4">
    <source>
        <dbReference type="ARBA" id="ARBA00023125"/>
    </source>
</evidence>
<dbReference type="PANTHER" id="PTHR48111">
    <property type="entry name" value="REGULATOR OF RPOS"/>
    <property type="match status" value="1"/>
</dbReference>